<evidence type="ECO:0000313" key="2">
    <source>
        <dbReference type="Proteomes" id="UP000886998"/>
    </source>
</evidence>
<gene>
    <name evidence="1" type="primary">TY3B-I_1127</name>
    <name evidence="1" type="ORF">TNIN_149531</name>
</gene>
<comment type="caution">
    <text evidence="1">The sequence shown here is derived from an EMBL/GenBank/DDBJ whole genome shotgun (WGS) entry which is preliminary data.</text>
</comment>
<keyword evidence="2" id="KW-1185">Reference proteome</keyword>
<dbReference type="OrthoDB" id="7555456at2759"/>
<proteinExistence type="predicted"/>
<organism evidence="1 2">
    <name type="scientific">Trichonephila inaurata madagascariensis</name>
    <dbReference type="NCBI Taxonomy" id="2747483"/>
    <lineage>
        <taxon>Eukaryota</taxon>
        <taxon>Metazoa</taxon>
        <taxon>Ecdysozoa</taxon>
        <taxon>Arthropoda</taxon>
        <taxon>Chelicerata</taxon>
        <taxon>Arachnida</taxon>
        <taxon>Araneae</taxon>
        <taxon>Araneomorphae</taxon>
        <taxon>Entelegynae</taxon>
        <taxon>Araneoidea</taxon>
        <taxon>Nephilidae</taxon>
        <taxon>Trichonephila</taxon>
        <taxon>Trichonephila inaurata</taxon>
    </lineage>
</organism>
<dbReference type="AlphaFoldDB" id="A0A8X7BNG9"/>
<dbReference type="Proteomes" id="UP000886998">
    <property type="component" value="Unassembled WGS sequence"/>
</dbReference>
<protein>
    <submittedName>
        <fullName evidence="1">Transposon Ty3-I Gag-Pol polyprotein</fullName>
    </submittedName>
</protein>
<reference evidence="1" key="1">
    <citation type="submission" date="2020-08" db="EMBL/GenBank/DDBJ databases">
        <title>Multicomponent nature underlies the extraordinary mechanical properties of spider dragline silk.</title>
        <authorList>
            <person name="Kono N."/>
            <person name="Nakamura H."/>
            <person name="Mori M."/>
            <person name="Yoshida Y."/>
            <person name="Ohtoshi R."/>
            <person name="Malay A.D."/>
            <person name="Moran D.A.P."/>
            <person name="Tomita M."/>
            <person name="Numata K."/>
            <person name="Arakawa K."/>
        </authorList>
    </citation>
    <scope>NUCLEOTIDE SEQUENCE</scope>
</reference>
<sequence length="102" mass="11409">MCWLANLRDPSSQLAWWALRLQEYDVSIVFKSGKKHADADCLSRNPIPIITEIESLAAIRDLATEKRDDPFLAAFIKACEQSPDISSAGFSIVNNVLCKKKN</sequence>
<dbReference type="EMBL" id="BMAV01000354">
    <property type="protein sequence ID" value="GFY37548.1"/>
    <property type="molecule type" value="Genomic_DNA"/>
</dbReference>
<name>A0A8X7BNG9_9ARAC</name>
<accession>A0A8X7BNG9</accession>
<evidence type="ECO:0000313" key="1">
    <source>
        <dbReference type="EMBL" id="GFY37548.1"/>
    </source>
</evidence>